<accession>A0A0F8Z0X1</accession>
<keyword evidence="1" id="KW-1133">Transmembrane helix</keyword>
<keyword evidence="1" id="KW-0472">Membrane</keyword>
<dbReference type="EMBL" id="LAZR01066318">
    <property type="protein sequence ID" value="KKK53811.1"/>
    <property type="molecule type" value="Genomic_DNA"/>
</dbReference>
<sequence>FAFVFLAAWVLIFSSFHAGIAVGTMAIWLWLFRFWQWIEVSNLIFGFILLIAIVVWIVEAMKRT</sequence>
<name>A0A0F8Z0X1_9ZZZZ</name>
<reference evidence="2" key="1">
    <citation type="journal article" date="2015" name="Nature">
        <title>Complex archaea that bridge the gap between prokaryotes and eukaryotes.</title>
        <authorList>
            <person name="Spang A."/>
            <person name="Saw J.H."/>
            <person name="Jorgensen S.L."/>
            <person name="Zaremba-Niedzwiedzka K."/>
            <person name="Martijn J."/>
            <person name="Lind A.E."/>
            <person name="van Eijk R."/>
            <person name="Schleper C."/>
            <person name="Guy L."/>
            <person name="Ettema T.J."/>
        </authorList>
    </citation>
    <scope>NUCLEOTIDE SEQUENCE</scope>
</reference>
<keyword evidence="1" id="KW-0812">Transmembrane</keyword>
<comment type="caution">
    <text evidence="2">The sequence shown here is derived from an EMBL/GenBank/DDBJ whole genome shotgun (WGS) entry which is preliminary data.</text>
</comment>
<gene>
    <name evidence="2" type="ORF">LCGC14_3091000</name>
</gene>
<protein>
    <submittedName>
        <fullName evidence="2">Uncharacterized protein</fullName>
    </submittedName>
</protein>
<feature type="transmembrane region" description="Helical" evidence="1">
    <location>
        <begin position="34"/>
        <end position="58"/>
    </location>
</feature>
<dbReference type="AlphaFoldDB" id="A0A0F8Z0X1"/>
<evidence type="ECO:0000313" key="2">
    <source>
        <dbReference type="EMBL" id="KKK53811.1"/>
    </source>
</evidence>
<proteinExistence type="predicted"/>
<organism evidence="2">
    <name type="scientific">marine sediment metagenome</name>
    <dbReference type="NCBI Taxonomy" id="412755"/>
    <lineage>
        <taxon>unclassified sequences</taxon>
        <taxon>metagenomes</taxon>
        <taxon>ecological metagenomes</taxon>
    </lineage>
</organism>
<evidence type="ECO:0000256" key="1">
    <source>
        <dbReference type="SAM" id="Phobius"/>
    </source>
</evidence>
<feature type="non-terminal residue" evidence="2">
    <location>
        <position position="1"/>
    </location>
</feature>